<comment type="caution">
    <text evidence="1">The sequence shown here is derived from an EMBL/GenBank/DDBJ whole genome shotgun (WGS) entry which is preliminary data.</text>
</comment>
<organism evidence="1 2">
    <name type="scientific">Pocillopora meandrina</name>
    <dbReference type="NCBI Taxonomy" id="46732"/>
    <lineage>
        <taxon>Eukaryota</taxon>
        <taxon>Metazoa</taxon>
        <taxon>Cnidaria</taxon>
        <taxon>Anthozoa</taxon>
        <taxon>Hexacorallia</taxon>
        <taxon>Scleractinia</taxon>
        <taxon>Astrocoeniina</taxon>
        <taxon>Pocilloporidae</taxon>
        <taxon>Pocillopora</taxon>
    </lineage>
</organism>
<evidence type="ECO:0000313" key="2">
    <source>
        <dbReference type="Proteomes" id="UP001159428"/>
    </source>
</evidence>
<reference evidence="1 2" key="1">
    <citation type="submission" date="2022-05" db="EMBL/GenBank/DDBJ databases">
        <authorList>
            <consortium name="Genoscope - CEA"/>
            <person name="William W."/>
        </authorList>
    </citation>
    <scope>NUCLEOTIDE SEQUENCE [LARGE SCALE GENOMIC DNA]</scope>
</reference>
<gene>
    <name evidence="1" type="ORF">PMEA_00017372</name>
</gene>
<evidence type="ECO:0000313" key="1">
    <source>
        <dbReference type="EMBL" id="CAH3035489.1"/>
    </source>
</evidence>
<dbReference type="EMBL" id="CALNXJ010000003">
    <property type="protein sequence ID" value="CAH3035489.1"/>
    <property type="molecule type" value="Genomic_DNA"/>
</dbReference>
<name>A0AAU9VP31_9CNID</name>
<sequence length="113" mass="12634">MAAENLSPAFVQTTFGQSQTGSFCSYQLTHTEANFSATTNIASIPRLNNSPPTELAYPRFPLSAMDTFVISDNLNDAEKALLRTLEVNENSFNSIESAMREQSNFDFWKNELK</sequence>
<keyword evidence="2" id="KW-1185">Reference proteome</keyword>
<protein>
    <submittedName>
        <fullName evidence="1">Uncharacterized protein</fullName>
    </submittedName>
</protein>
<accession>A0AAU9VP31</accession>
<dbReference type="AlphaFoldDB" id="A0AAU9VP31"/>
<dbReference type="Proteomes" id="UP001159428">
    <property type="component" value="Unassembled WGS sequence"/>
</dbReference>
<proteinExistence type="predicted"/>